<evidence type="ECO:0000256" key="6">
    <source>
        <dbReference type="ARBA" id="ARBA00022826"/>
    </source>
</evidence>
<feature type="transmembrane region" description="Helical" evidence="13">
    <location>
        <begin position="164"/>
        <end position="197"/>
    </location>
</feature>
<evidence type="ECO:0000256" key="11">
    <source>
        <dbReference type="ARBA" id="ARBA00023303"/>
    </source>
</evidence>
<feature type="transmembrane region" description="Helical" evidence="13">
    <location>
        <begin position="51"/>
        <end position="69"/>
    </location>
</feature>
<dbReference type="GO" id="GO:0015252">
    <property type="term" value="F:proton channel activity"/>
    <property type="evidence" value="ECO:0007669"/>
    <property type="project" value="InterPro"/>
</dbReference>
<evidence type="ECO:0000256" key="9">
    <source>
        <dbReference type="ARBA" id="ARBA00023065"/>
    </source>
</evidence>
<evidence type="ECO:0000313" key="15">
    <source>
        <dbReference type="Proteomes" id="UP000319836"/>
    </source>
</evidence>
<sequence length="207" mass="22133">MTDLTTRRRAESSRVEAFSDGVFSIAITLLVLELAVPVVGGRFAADLLAEGVAYLAYLAAFATIGVLWMGHHTVFTRIAAVDSGLLWRNLVLLLTVSVVPFPTAVIASAYRVGTAADQAAAVVAYAAVGMASGVAWTLLFSYLRGRPDLLDPATDPRWFRLSESFVTLVGYGLAAVVGWSISPAIALAIFLIFPVLYVIRVRADERG</sequence>
<feature type="transmembrane region" description="Helical" evidence="13">
    <location>
        <begin position="90"/>
        <end position="110"/>
    </location>
</feature>
<evidence type="ECO:0000256" key="3">
    <source>
        <dbReference type="ARBA" id="ARBA00022448"/>
    </source>
</evidence>
<dbReference type="PANTHER" id="PTHR31462">
    <property type="entry name" value="ENDOSOMAL/LYSOSOMAL POTASSIUM CHANNEL TMEM175"/>
    <property type="match status" value="1"/>
</dbReference>
<dbReference type="GO" id="GO:0005267">
    <property type="term" value="F:potassium channel activity"/>
    <property type="evidence" value="ECO:0007669"/>
    <property type="project" value="UniProtKB-KW"/>
</dbReference>
<evidence type="ECO:0000256" key="7">
    <source>
        <dbReference type="ARBA" id="ARBA00022958"/>
    </source>
</evidence>
<keyword evidence="6" id="KW-0631">Potassium channel</keyword>
<proteinExistence type="inferred from homology"/>
<keyword evidence="3" id="KW-0813">Transport</keyword>
<keyword evidence="10 13" id="KW-0472">Membrane</keyword>
<dbReference type="Proteomes" id="UP000319836">
    <property type="component" value="Unassembled WGS sequence"/>
</dbReference>
<comment type="similarity">
    <text evidence="2">Belongs to the TMEM175 family.</text>
</comment>
<evidence type="ECO:0000256" key="8">
    <source>
        <dbReference type="ARBA" id="ARBA00022989"/>
    </source>
</evidence>
<evidence type="ECO:0000256" key="2">
    <source>
        <dbReference type="ARBA" id="ARBA00006920"/>
    </source>
</evidence>
<feature type="transmembrane region" description="Helical" evidence="13">
    <location>
        <begin position="122"/>
        <end position="143"/>
    </location>
</feature>
<keyword evidence="5 13" id="KW-0812">Transmembrane</keyword>
<evidence type="ECO:0000256" key="12">
    <source>
        <dbReference type="ARBA" id="ARBA00034430"/>
    </source>
</evidence>
<evidence type="ECO:0000256" key="13">
    <source>
        <dbReference type="SAM" id="Phobius"/>
    </source>
</evidence>
<evidence type="ECO:0000256" key="10">
    <source>
        <dbReference type="ARBA" id="ARBA00023136"/>
    </source>
</evidence>
<evidence type="ECO:0000256" key="1">
    <source>
        <dbReference type="ARBA" id="ARBA00004141"/>
    </source>
</evidence>
<protein>
    <submittedName>
        <fullName evidence="14">DUF1211 domain-containing protein</fullName>
    </submittedName>
</protein>
<dbReference type="InterPro" id="IPR010617">
    <property type="entry name" value="TMEM175-like"/>
</dbReference>
<keyword evidence="4" id="KW-0633">Potassium transport</keyword>
<organism evidence="14 15">
    <name type="scientific">Eiseniibacteriota bacterium</name>
    <dbReference type="NCBI Taxonomy" id="2212470"/>
    <lineage>
        <taxon>Bacteria</taxon>
        <taxon>Candidatus Eiseniibacteriota</taxon>
    </lineage>
</organism>
<gene>
    <name evidence="14" type="ORF">E6K80_11930</name>
</gene>
<dbReference type="AlphaFoldDB" id="A0A538U0I9"/>
<keyword evidence="9" id="KW-0406">Ion transport</keyword>
<evidence type="ECO:0000256" key="4">
    <source>
        <dbReference type="ARBA" id="ARBA00022538"/>
    </source>
</evidence>
<comment type="caution">
    <text evidence="14">The sequence shown here is derived from an EMBL/GenBank/DDBJ whole genome shotgun (WGS) entry which is preliminary data.</text>
</comment>
<keyword evidence="11" id="KW-0407">Ion channel</keyword>
<accession>A0A538U0I9</accession>
<keyword evidence="8 13" id="KW-1133">Transmembrane helix</keyword>
<comment type="catalytic activity">
    <reaction evidence="12">
        <text>K(+)(in) = K(+)(out)</text>
        <dbReference type="Rhea" id="RHEA:29463"/>
        <dbReference type="ChEBI" id="CHEBI:29103"/>
    </reaction>
</comment>
<keyword evidence="7" id="KW-0630">Potassium</keyword>
<dbReference type="PANTHER" id="PTHR31462:SF5">
    <property type="entry name" value="ENDOSOMAL_LYSOSOMAL PROTON CHANNEL TMEM175"/>
    <property type="match status" value="1"/>
</dbReference>
<comment type="subcellular location">
    <subcellularLocation>
        <location evidence="1">Membrane</location>
        <topology evidence="1">Multi-pass membrane protein</topology>
    </subcellularLocation>
</comment>
<evidence type="ECO:0000313" key="14">
    <source>
        <dbReference type="EMBL" id="TMQ69373.1"/>
    </source>
</evidence>
<dbReference type="EMBL" id="VBPA01000306">
    <property type="protein sequence ID" value="TMQ69373.1"/>
    <property type="molecule type" value="Genomic_DNA"/>
</dbReference>
<feature type="transmembrane region" description="Helical" evidence="13">
    <location>
        <begin position="21"/>
        <end position="45"/>
    </location>
</feature>
<reference evidence="14 15" key="1">
    <citation type="journal article" date="2019" name="Nat. Microbiol.">
        <title>Mediterranean grassland soil C-N compound turnover is dependent on rainfall and depth, and is mediated by genomically divergent microorganisms.</title>
        <authorList>
            <person name="Diamond S."/>
            <person name="Andeer P.F."/>
            <person name="Li Z."/>
            <person name="Crits-Christoph A."/>
            <person name="Burstein D."/>
            <person name="Anantharaman K."/>
            <person name="Lane K.R."/>
            <person name="Thomas B.C."/>
            <person name="Pan C."/>
            <person name="Northen T.R."/>
            <person name="Banfield J.F."/>
        </authorList>
    </citation>
    <scope>NUCLEOTIDE SEQUENCE [LARGE SCALE GENOMIC DNA]</scope>
    <source>
        <strain evidence="14">WS_10</strain>
    </source>
</reference>
<dbReference type="Pfam" id="PF06736">
    <property type="entry name" value="TMEM175"/>
    <property type="match status" value="1"/>
</dbReference>
<evidence type="ECO:0000256" key="5">
    <source>
        <dbReference type="ARBA" id="ARBA00022692"/>
    </source>
</evidence>
<name>A0A538U0I9_UNCEI</name>
<dbReference type="GO" id="GO:0016020">
    <property type="term" value="C:membrane"/>
    <property type="evidence" value="ECO:0007669"/>
    <property type="project" value="UniProtKB-SubCell"/>
</dbReference>